<dbReference type="InterPro" id="IPR036915">
    <property type="entry name" value="Cyclin-like_sf"/>
</dbReference>
<feature type="compositionally biased region" description="Low complexity" evidence="1">
    <location>
        <begin position="278"/>
        <end position="292"/>
    </location>
</feature>
<gene>
    <name evidence="2" type="ORF">LCOR_02132.1</name>
</gene>
<dbReference type="Proteomes" id="UP000027586">
    <property type="component" value="Unassembled WGS sequence"/>
</dbReference>
<sequence>MQLRLEAVQPYTLFPLNKPTSFVSNPSRQQCMFPPPPPPSLQHHHHRHHQPSYSIAKQQPQQQQQRHRHPSAFEPVLATPSPPPVKKDTITQVADYAASIVYLMWHGRKKTMTTTNNHTAHYRQHYTVDATKPSAAFKKFCLQLLTATQLSQNAVYLALNYVCALLRTSPNIEGAEGSEYRLFTVALMLANKFLDDSTFTNKTWSEVSGMKLHDLNTMEAEFLEVIGYGLFVRQDEFDQWKHAVEGCRIHVERMSMDGYQYYLDNLIQAVLLSLGLSGQRQQPKQQQQQQRHAPPPPPSTTTTTFEDDNKRRYKDALEQQERAIWEAALEASRLQVENRQRQHNLYLYAKAHALDTWGPPETPTLPRRQTAPPPPISRQGSNCSNSSTSLLPPPLSSTPDRRASFASSMMLPTTATTTATASAAEYFHAPIDTARKVDFFQAPEHLDTRASKYEYHYPPPGLVDPSYNWNHSHPVSWSYPLPETPAVTPSWCKDFL</sequence>
<feature type="compositionally biased region" description="Low complexity" evidence="1">
    <location>
        <begin position="381"/>
        <end position="390"/>
    </location>
</feature>
<name>A0A068RL33_9FUNG</name>
<evidence type="ECO:0000313" key="3">
    <source>
        <dbReference type="Proteomes" id="UP000027586"/>
    </source>
</evidence>
<dbReference type="Pfam" id="PF08613">
    <property type="entry name" value="Cyclin"/>
    <property type="match status" value="1"/>
</dbReference>
<evidence type="ECO:0008006" key="4">
    <source>
        <dbReference type="Google" id="ProtNLM"/>
    </source>
</evidence>
<dbReference type="EMBL" id="CBTN010000006">
    <property type="protein sequence ID" value="CDH50420.1"/>
    <property type="molecule type" value="Genomic_DNA"/>
</dbReference>
<reference evidence="2" key="1">
    <citation type="submission" date="2013-08" db="EMBL/GenBank/DDBJ databases">
        <title>Gene expansion shapes genome architecture in the human pathogen Lichtheimia corymbifera: an evolutionary genomics analysis in the ancient terrestrial Mucorales (Mucoromycotina).</title>
        <authorList>
            <person name="Schwartze V.U."/>
            <person name="Winter S."/>
            <person name="Shelest E."/>
            <person name="Marcet-Houben M."/>
            <person name="Horn F."/>
            <person name="Wehner S."/>
            <person name="Hoffmann K."/>
            <person name="Riege K."/>
            <person name="Sammeth M."/>
            <person name="Nowrousian M."/>
            <person name="Valiante V."/>
            <person name="Linde J."/>
            <person name="Jacobsen I.D."/>
            <person name="Marz M."/>
            <person name="Brakhage A.A."/>
            <person name="Gabaldon T."/>
            <person name="Bocker S."/>
            <person name="Voigt K."/>
        </authorList>
    </citation>
    <scope>NUCLEOTIDE SEQUENCE [LARGE SCALE GENOMIC DNA]</scope>
    <source>
        <strain evidence="2">FSU 9682</strain>
    </source>
</reference>
<evidence type="ECO:0000256" key="1">
    <source>
        <dbReference type="SAM" id="MobiDB-lite"/>
    </source>
</evidence>
<dbReference type="AlphaFoldDB" id="A0A068RL33"/>
<dbReference type="Gene3D" id="1.10.472.10">
    <property type="entry name" value="Cyclin-like"/>
    <property type="match status" value="1"/>
</dbReference>
<dbReference type="GO" id="GO:0016538">
    <property type="term" value="F:cyclin-dependent protein serine/threonine kinase regulator activity"/>
    <property type="evidence" value="ECO:0007669"/>
    <property type="project" value="TreeGrafter"/>
</dbReference>
<dbReference type="CDD" id="cd20557">
    <property type="entry name" value="CYCLIN_ScPCL1-like"/>
    <property type="match status" value="1"/>
</dbReference>
<keyword evidence="3" id="KW-1185">Reference proteome</keyword>
<dbReference type="GO" id="GO:0000307">
    <property type="term" value="C:cyclin-dependent protein kinase holoenzyme complex"/>
    <property type="evidence" value="ECO:0007669"/>
    <property type="project" value="TreeGrafter"/>
</dbReference>
<feature type="region of interest" description="Disordered" evidence="1">
    <location>
        <begin position="358"/>
        <end position="402"/>
    </location>
</feature>
<dbReference type="VEuPathDB" id="FungiDB:LCOR_02132.1"/>
<dbReference type="OrthoDB" id="244495at2759"/>
<feature type="region of interest" description="Disordered" evidence="1">
    <location>
        <begin position="25"/>
        <end position="85"/>
    </location>
</feature>
<organism evidence="2 3">
    <name type="scientific">Lichtheimia corymbifera JMRC:FSU:9682</name>
    <dbReference type="NCBI Taxonomy" id="1263082"/>
    <lineage>
        <taxon>Eukaryota</taxon>
        <taxon>Fungi</taxon>
        <taxon>Fungi incertae sedis</taxon>
        <taxon>Mucoromycota</taxon>
        <taxon>Mucoromycotina</taxon>
        <taxon>Mucoromycetes</taxon>
        <taxon>Mucorales</taxon>
        <taxon>Lichtheimiaceae</taxon>
        <taxon>Lichtheimia</taxon>
    </lineage>
</organism>
<accession>A0A068RL33</accession>
<dbReference type="GO" id="GO:0019901">
    <property type="term" value="F:protein kinase binding"/>
    <property type="evidence" value="ECO:0007669"/>
    <property type="project" value="InterPro"/>
</dbReference>
<comment type="caution">
    <text evidence="2">The sequence shown here is derived from an EMBL/GenBank/DDBJ whole genome shotgun (WGS) entry which is preliminary data.</text>
</comment>
<feature type="region of interest" description="Disordered" evidence="1">
    <location>
        <begin position="278"/>
        <end position="311"/>
    </location>
</feature>
<protein>
    <recommendedName>
        <fullName evidence="4">Cyclin-domain-containing protein</fullName>
    </recommendedName>
</protein>
<dbReference type="PANTHER" id="PTHR15615:SF27">
    <property type="entry name" value="PHO85 CYCLIN CLG1"/>
    <property type="match status" value="1"/>
</dbReference>
<evidence type="ECO:0000313" key="2">
    <source>
        <dbReference type="EMBL" id="CDH50420.1"/>
    </source>
</evidence>
<proteinExistence type="predicted"/>
<dbReference type="SUPFAM" id="SSF47954">
    <property type="entry name" value="Cyclin-like"/>
    <property type="match status" value="1"/>
</dbReference>
<dbReference type="InterPro" id="IPR013922">
    <property type="entry name" value="Cyclin_PHO80-like"/>
</dbReference>
<dbReference type="STRING" id="1263082.A0A068RL33"/>
<dbReference type="GO" id="GO:0005634">
    <property type="term" value="C:nucleus"/>
    <property type="evidence" value="ECO:0007669"/>
    <property type="project" value="TreeGrafter"/>
</dbReference>
<dbReference type="PANTHER" id="PTHR15615">
    <property type="match status" value="1"/>
</dbReference>